<dbReference type="Proteomes" id="UP000594454">
    <property type="component" value="Chromosome 2"/>
</dbReference>
<name>A0A7R8UJ47_HERIL</name>
<dbReference type="AlphaFoldDB" id="A0A7R8UJ47"/>
<dbReference type="PANTHER" id="PTHR33327">
    <property type="entry name" value="ENDONUCLEASE"/>
    <property type="match status" value="1"/>
</dbReference>
<dbReference type="InterPro" id="IPR055469">
    <property type="entry name" value="DUF7041"/>
</dbReference>
<evidence type="ECO:0000313" key="3">
    <source>
        <dbReference type="Proteomes" id="UP000594454"/>
    </source>
</evidence>
<evidence type="ECO:0000313" key="2">
    <source>
        <dbReference type="EMBL" id="CAD7081808.1"/>
    </source>
</evidence>
<accession>A0A7R8UJ47</accession>
<protein>
    <recommendedName>
        <fullName evidence="1">DUF7041 domain-containing protein</fullName>
    </recommendedName>
</protein>
<keyword evidence="3" id="KW-1185">Reference proteome</keyword>
<dbReference type="Pfam" id="PF23055">
    <property type="entry name" value="DUF7041"/>
    <property type="match status" value="1"/>
</dbReference>
<reference evidence="2 3" key="1">
    <citation type="submission" date="2020-11" db="EMBL/GenBank/DDBJ databases">
        <authorList>
            <person name="Wallbank WR R."/>
            <person name="Pardo Diaz C."/>
            <person name="Kozak K."/>
            <person name="Martin S."/>
            <person name="Jiggins C."/>
            <person name="Moest M."/>
            <person name="Warren A I."/>
            <person name="Generalovic N T."/>
            <person name="Byers J.R.P. K."/>
            <person name="Montejo-Kovacevich G."/>
            <person name="Yen C E."/>
        </authorList>
    </citation>
    <scope>NUCLEOTIDE SEQUENCE [LARGE SCALE GENOMIC DNA]</scope>
</reference>
<dbReference type="InParanoid" id="A0A7R8UJ47"/>
<feature type="domain" description="DUF7041" evidence="1">
    <location>
        <begin position="38"/>
        <end position="103"/>
    </location>
</feature>
<sequence length="121" mass="13498">MSMVQRTKPSANKGVQIKRQCFNLMGIQVNSGSVTWTTPFASSRIVSDSAKFHAVVAALDMSVLDEITDIIENPLKDNKYAELKSKLINRFAEFPEDALAKALSDPELGDSRPTQLLRRMR</sequence>
<gene>
    <name evidence="2" type="ORF">HERILL_LOCUS4897</name>
</gene>
<dbReference type="EMBL" id="LR899010">
    <property type="protein sequence ID" value="CAD7081808.1"/>
    <property type="molecule type" value="Genomic_DNA"/>
</dbReference>
<organism evidence="2 3">
    <name type="scientific">Hermetia illucens</name>
    <name type="common">Black soldier fly</name>
    <dbReference type="NCBI Taxonomy" id="343691"/>
    <lineage>
        <taxon>Eukaryota</taxon>
        <taxon>Metazoa</taxon>
        <taxon>Ecdysozoa</taxon>
        <taxon>Arthropoda</taxon>
        <taxon>Hexapoda</taxon>
        <taxon>Insecta</taxon>
        <taxon>Pterygota</taxon>
        <taxon>Neoptera</taxon>
        <taxon>Endopterygota</taxon>
        <taxon>Diptera</taxon>
        <taxon>Brachycera</taxon>
        <taxon>Stratiomyomorpha</taxon>
        <taxon>Stratiomyidae</taxon>
        <taxon>Hermetiinae</taxon>
        <taxon>Hermetia</taxon>
    </lineage>
</organism>
<evidence type="ECO:0000259" key="1">
    <source>
        <dbReference type="Pfam" id="PF23055"/>
    </source>
</evidence>
<proteinExistence type="predicted"/>
<dbReference type="PANTHER" id="PTHR33327:SF3">
    <property type="entry name" value="RNA-DIRECTED DNA POLYMERASE"/>
    <property type="match status" value="1"/>
</dbReference>